<organism evidence="1">
    <name type="scientific">marine sediment metagenome</name>
    <dbReference type="NCBI Taxonomy" id="412755"/>
    <lineage>
        <taxon>unclassified sequences</taxon>
        <taxon>metagenomes</taxon>
        <taxon>ecological metagenomes</taxon>
    </lineage>
</organism>
<name>X1PF30_9ZZZZ</name>
<dbReference type="InterPro" id="IPR010982">
    <property type="entry name" value="Lambda_DNA-bd_dom_sf"/>
</dbReference>
<gene>
    <name evidence="1" type="ORF">S06H3_54973</name>
</gene>
<dbReference type="CDD" id="cd00093">
    <property type="entry name" value="HTH_XRE"/>
    <property type="match status" value="1"/>
</dbReference>
<reference evidence="1" key="1">
    <citation type="journal article" date="2014" name="Front. Microbiol.">
        <title>High frequency of phylogenetically diverse reductive dehalogenase-homologous genes in deep subseafloor sedimentary metagenomes.</title>
        <authorList>
            <person name="Kawai M."/>
            <person name="Futagami T."/>
            <person name="Toyoda A."/>
            <person name="Takaki Y."/>
            <person name="Nishi S."/>
            <person name="Hori S."/>
            <person name="Arai W."/>
            <person name="Tsubouchi T."/>
            <person name="Morono Y."/>
            <person name="Uchiyama I."/>
            <person name="Ito T."/>
            <person name="Fujiyama A."/>
            <person name="Inagaki F."/>
            <person name="Takami H."/>
        </authorList>
    </citation>
    <scope>NUCLEOTIDE SEQUENCE</scope>
    <source>
        <strain evidence="1">Expedition CK06-06</strain>
    </source>
</reference>
<dbReference type="SUPFAM" id="SSF47413">
    <property type="entry name" value="lambda repressor-like DNA-binding domains"/>
    <property type="match status" value="1"/>
</dbReference>
<comment type="caution">
    <text evidence="1">The sequence shown here is derived from an EMBL/GenBank/DDBJ whole genome shotgun (WGS) entry which is preliminary data.</text>
</comment>
<dbReference type="EMBL" id="BARV01035207">
    <property type="protein sequence ID" value="GAI54937.1"/>
    <property type="molecule type" value="Genomic_DNA"/>
</dbReference>
<dbReference type="InterPro" id="IPR001387">
    <property type="entry name" value="Cro/C1-type_HTH"/>
</dbReference>
<protein>
    <recommendedName>
        <fullName evidence="2">HTH cro/C1-type domain-containing protein</fullName>
    </recommendedName>
</protein>
<proteinExistence type="predicted"/>
<evidence type="ECO:0008006" key="2">
    <source>
        <dbReference type="Google" id="ProtNLM"/>
    </source>
</evidence>
<dbReference type="AlphaFoldDB" id="X1PF30"/>
<accession>X1PF30</accession>
<sequence length="100" mass="11219">MIELENPLVEICRVRDINKAQLALLLGVTPSAISQYMLAQLRPSKRVRVRLAEIGVDVETFLTAFDAFREARRKAVARHARARSRQLFKAEAVSAKGEGE</sequence>
<dbReference type="GO" id="GO:0003677">
    <property type="term" value="F:DNA binding"/>
    <property type="evidence" value="ECO:0007669"/>
    <property type="project" value="InterPro"/>
</dbReference>
<evidence type="ECO:0000313" key="1">
    <source>
        <dbReference type="EMBL" id="GAI54937.1"/>
    </source>
</evidence>